<proteinExistence type="inferred from homology"/>
<organism evidence="8 9">
    <name type="scientific">Miscanthus lutarioriparius</name>
    <dbReference type="NCBI Taxonomy" id="422564"/>
    <lineage>
        <taxon>Eukaryota</taxon>
        <taxon>Viridiplantae</taxon>
        <taxon>Streptophyta</taxon>
        <taxon>Embryophyta</taxon>
        <taxon>Tracheophyta</taxon>
        <taxon>Spermatophyta</taxon>
        <taxon>Magnoliopsida</taxon>
        <taxon>Liliopsida</taxon>
        <taxon>Poales</taxon>
        <taxon>Poaceae</taxon>
        <taxon>PACMAD clade</taxon>
        <taxon>Panicoideae</taxon>
        <taxon>Andropogonodae</taxon>
        <taxon>Andropogoneae</taxon>
        <taxon>Saccharinae</taxon>
        <taxon>Miscanthus</taxon>
    </lineage>
</organism>
<feature type="region of interest" description="Disordered" evidence="6">
    <location>
        <begin position="535"/>
        <end position="577"/>
    </location>
</feature>
<evidence type="ECO:0000313" key="8">
    <source>
        <dbReference type="EMBL" id="CAD6247158.1"/>
    </source>
</evidence>
<evidence type="ECO:0000259" key="7">
    <source>
        <dbReference type="PROSITE" id="PS51903"/>
    </source>
</evidence>
<dbReference type="SUPFAM" id="SSF81923">
    <property type="entry name" value="Double Clp-N motif"/>
    <property type="match status" value="1"/>
</dbReference>
<dbReference type="Pfam" id="PF07724">
    <property type="entry name" value="AAA_2"/>
    <property type="match status" value="1"/>
</dbReference>
<accession>A0A811PUW9</accession>
<dbReference type="AlphaFoldDB" id="A0A811PUW9"/>
<dbReference type="GO" id="GO:0016887">
    <property type="term" value="F:ATP hydrolysis activity"/>
    <property type="evidence" value="ECO:0007669"/>
    <property type="project" value="InterPro"/>
</dbReference>
<dbReference type="Proteomes" id="UP000604825">
    <property type="component" value="Unassembled WGS sequence"/>
</dbReference>
<evidence type="ECO:0000256" key="1">
    <source>
        <dbReference type="ARBA" id="ARBA00008675"/>
    </source>
</evidence>
<name>A0A811PUW9_9POAL</name>
<protein>
    <recommendedName>
        <fullName evidence="7">Clp R domain-containing protein</fullName>
    </recommendedName>
</protein>
<dbReference type="Gene3D" id="1.10.1780.10">
    <property type="entry name" value="Clp, N-terminal domain"/>
    <property type="match status" value="1"/>
</dbReference>
<feature type="compositionally biased region" description="Basic and acidic residues" evidence="6">
    <location>
        <begin position="535"/>
        <end position="546"/>
    </location>
</feature>
<evidence type="ECO:0000313" key="9">
    <source>
        <dbReference type="Proteomes" id="UP000604825"/>
    </source>
</evidence>
<dbReference type="InterPro" id="IPR058954">
    <property type="entry name" value="AAA_lid_SMAX1"/>
</dbReference>
<keyword evidence="3" id="KW-0805">Transcription regulation</keyword>
<dbReference type="Pfam" id="PF26587">
    <property type="entry name" value="AAA_lid_SMAX1"/>
    <property type="match status" value="1"/>
</dbReference>
<comment type="caution">
    <text evidence="8">The sequence shown here is derived from an EMBL/GenBank/DDBJ whole genome shotgun (WGS) entry which is preliminary data.</text>
</comment>
<comment type="similarity">
    <text evidence="1">Belongs to the ClpA/ClpB family.</text>
</comment>
<gene>
    <name evidence="8" type="ORF">NCGR_LOCUS31380</name>
</gene>
<keyword evidence="9" id="KW-1185">Reference proteome</keyword>
<feature type="domain" description="Clp R" evidence="7">
    <location>
        <begin position="8"/>
        <end position="181"/>
    </location>
</feature>
<dbReference type="InterPro" id="IPR004176">
    <property type="entry name" value="Clp_R_N"/>
</dbReference>
<dbReference type="Gene3D" id="3.40.50.300">
    <property type="entry name" value="P-loop containing nucleotide triphosphate hydrolases"/>
    <property type="match status" value="1"/>
</dbReference>
<dbReference type="InterPro" id="IPR027417">
    <property type="entry name" value="P-loop_NTPase"/>
</dbReference>
<keyword evidence="2 5" id="KW-0677">Repeat</keyword>
<dbReference type="InterPro" id="IPR058680">
    <property type="entry name" value="NBD_SMAX1-like"/>
</dbReference>
<dbReference type="SUPFAM" id="SSF52540">
    <property type="entry name" value="P-loop containing nucleoside triphosphate hydrolases"/>
    <property type="match status" value="1"/>
</dbReference>
<dbReference type="GO" id="GO:0005524">
    <property type="term" value="F:ATP binding"/>
    <property type="evidence" value="ECO:0007669"/>
    <property type="project" value="InterPro"/>
</dbReference>
<dbReference type="OrthoDB" id="1929681at2759"/>
<feature type="region of interest" description="Disordered" evidence="6">
    <location>
        <begin position="626"/>
        <end position="664"/>
    </location>
</feature>
<sequence>MRADLSTIQQTLTPEAAAALSRAIDEAARRRHGRTTPLHVAAALLAAPAGLLRQACARAAAAGAGPGAAGGAGGAHPLQCRALELCFSVALDRLQAAASAAAAHAAGPPVSNALVTALKRAQAQQRRGCPEAAQQPLLAVKVELEQLVLSILDDPSVSRVMREASFSSAAVKTTIEQSLASPSPPPSAAVSTPTVAATTPLAPSPSPLRRVGPANAYINPRLAAVAGGGGDNAYINPRLAAVAGGGGDNAYINPRLAAVAGGGGDNAYINPRLAAVAGGGGDNAYINPRLAAVAGGGGDDARKVLDVMLKPARRNPVLVGDAGPDAVLKEAVRRIPTAGSPALAGAKVLPLEADLAKLAGDKAAMAARIGDLGAVVQRLLADHGAVVLDLGDLKWLVDGPAAAASEGGKAVVSEMARLLRRFGSRKVWAVGTAACATYLRCKVYHPTMEAEWDLQAVPIARSAPLAGAALRPGGTGILGNSMGMLSPTLRPMPLTPTALRWPPGAGSDHPLMAKPAMCLSCKGSYDRELAKLVAEQKEKPVSRSEAAKPGLPHWMQPSSDQPQTKEQELKRKEAAEELEKKWRETCARTHGNRAGAPALSLPLAALAPRPPVEPKLQLARGGVPTLKMNTNWEKPEGTPTSELRRSPPGSPVKTDLALGPLDPGATVEKDQKENYTEWLTAMQKAKIAGISDIESFKRLLKVLTEKVSWQSDAASAIAAVVIQCRTGSGKRRNIGTRGDIWLLFVGPDQAGKRKMVNALSEQMVNAQPVVINFGGDSRLGKDGNAGFWGKTSLDRVTEAVRQNPCSVIVLEGIDQVDAVVRGKIKRAMETGRLPDSRGREVSLGNVIFVLTTNWLPEELKRPKFETLLQDEGRMFEVASSNWQLELSIGDKQVKHRADWLCDDARPAKVAKELSGGHGLSLDLNLAVGALDDTEGSRNSSDLSVEQDQEKGHLAVKCSTPAPDCDLLNLVDDAIVFRPVDFAPFRKTVTDCISAKFDSVIRSSNSFRIDEDAVDRMAGSIWLTDEKLEDWAEKVLMPSIERLWRNVKHYNSRAVVRLAAVTDKALPRWGGGREGLPTTVPIAIDGM</sequence>
<evidence type="ECO:0000256" key="2">
    <source>
        <dbReference type="ARBA" id="ARBA00022737"/>
    </source>
</evidence>
<evidence type="ECO:0000256" key="6">
    <source>
        <dbReference type="SAM" id="MobiDB-lite"/>
    </source>
</evidence>
<evidence type="ECO:0000256" key="5">
    <source>
        <dbReference type="PROSITE-ProRule" id="PRU01251"/>
    </source>
</evidence>
<evidence type="ECO:0000256" key="3">
    <source>
        <dbReference type="ARBA" id="ARBA00023015"/>
    </source>
</evidence>
<feature type="region of interest" description="Disordered" evidence="6">
    <location>
        <begin position="176"/>
        <end position="208"/>
    </location>
</feature>
<dbReference type="Pfam" id="PF23569">
    <property type="entry name" value="NBD_SMAX1"/>
    <property type="match status" value="1"/>
</dbReference>
<dbReference type="InterPro" id="IPR036628">
    <property type="entry name" value="Clp_N_dom_sf"/>
</dbReference>
<dbReference type="PANTHER" id="PTHR43572:SF13">
    <property type="entry name" value="PROTEIN SUPPRESSOR OF MAX2 1"/>
    <property type="match status" value="1"/>
</dbReference>
<dbReference type="InterPro" id="IPR051650">
    <property type="entry name" value="SL_signaling_regulator"/>
</dbReference>
<evidence type="ECO:0000256" key="4">
    <source>
        <dbReference type="ARBA" id="ARBA00023163"/>
    </source>
</evidence>
<dbReference type="CDD" id="cd19499">
    <property type="entry name" value="RecA-like_ClpB_Hsp104-like"/>
    <property type="match status" value="1"/>
</dbReference>
<dbReference type="EMBL" id="CAJGYO010000007">
    <property type="protein sequence ID" value="CAD6247158.1"/>
    <property type="molecule type" value="Genomic_DNA"/>
</dbReference>
<dbReference type="PROSITE" id="PS51903">
    <property type="entry name" value="CLP_R"/>
    <property type="match status" value="1"/>
</dbReference>
<keyword evidence="4" id="KW-0804">Transcription</keyword>
<feature type="compositionally biased region" description="Low complexity" evidence="6">
    <location>
        <begin position="188"/>
        <end position="201"/>
    </location>
</feature>
<reference evidence="8" key="1">
    <citation type="submission" date="2020-10" db="EMBL/GenBank/DDBJ databases">
        <authorList>
            <person name="Han B."/>
            <person name="Lu T."/>
            <person name="Zhao Q."/>
            <person name="Huang X."/>
            <person name="Zhao Y."/>
        </authorList>
    </citation>
    <scope>NUCLEOTIDE SEQUENCE</scope>
</reference>
<feature type="compositionally biased region" description="Basic and acidic residues" evidence="6">
    <location>
        <begin position="563"/>
        <end position="577"/>
    </location>
</feature>
<dbReference type="InterPro" id="IPR003959">
    <property type="entry name" value="ATPase_AAA_core"/>
</dbReference>
<dbReference type="PANTHER" id="PTHR43572">
    <property type="entry name" value="CHAPERONE PROTEIN CLPD, CHLOROPLASTIC"/>
    <property type="match status" value="1"/>
</dbReference>